<keyword evidence="10" id="KW-1185">Reference proteome</keyword>
<keyword evidence="6 7" id="KW-0472">Membrane</keyword>
<dbReference type="CDD" id="cd06261">
    <property type="entry name" value="TM_PBP2"/>
    <property type="match status" value="1"/>
</dbReference>
<dbReference type="PANTHER" id="PTHR30151">
    <property type="entry name" value="ALKANE SULFONATE ABC TRANSPORTER-RELATED, MEMBRANE SUBUNIT"/>
    <property type="match status" value="1"/>
</dbReference>
<dbReference type="Proteomes" id="UP000585272">
    <property type="component" value="Unassembled WGS sequence"/>
</dbReference>
<dbReference type="PROSITE" id="PS50928">
    <property type="entry name" value="ABC_TM1"/>
    <property type="match status" value="1"/>
</dbReference>
<feature type="transmembrane region" description="Helical" evidence="7">
    <location>
        <begin position="99"/>
        <end position="120"/>
    </location>
</feature>
<proteinExistence type="inferred from homology"/>
<evidence type="ECO:0000256" key="5">
    <source>
        <dbReference type="ARBA" id="ARBA00022989"/>
    </source>
</evidence>
<keyword evidence="3" id="KW-1003">Cell membrane</keyword>
<organism evidence="9 10">
    <name type="scientific">Conexibacter arvalis</name>
    <dbReference type="NCBI Taxonomy" id="912552"/>
    <lineage>
        <taxon>Bacteria</taxon>
        <taxon>Bacillati</taxon>
        <taxon>Actinomycetota</taxon>
        <taxon>Thermoleophilia</taxon>
        <taxon>Solirubrobacterales</taxon>
        <taxon>Conexibacteraceae</taxon>
        <taxon>Conexibacter</taxon>
    </lineage>
</organism>
<dbReference type="Pfam" id="PF00528">
    <property type="entry name" value="BPD_transp_1"/>
    <property type="match status" value="1"/>
</dbReference>
<evidence type="ECO:0000256" key="2">
    <source>
        <dbReference type="ARBA" id="ARBA00022448"/>
    </source>
</evidence>
<evidence type="ECO:0000256" key="1">
    <source>
        <dbReference type="ARBA" id="ARBA00004651"/>
    </source>
</evidence>
<comment type="similarity">
    <text evidence="7">Belongs to the binding-protein-dependent transport system permease family.</text>
</comment>
<comment type="subcellular location">
    <subcellularLocation>
        <location evidence="1 7">Cell membrane</location>
        <topology evidence="1 7">Multi-pass membrane protein</topology>
    </subcellularLocation>
</comment>
<name>A0A840IAA6_9ACTN</name>
<evidence type="ECO:0000259" key="8">
    <source>
        <dbReference type="PROSITE" id="PS50928"/>
    </source>
</evidence>
<evidence type="ECO:0000256" key="3">
    <source>
        <dbReference type="ARBA" id="ARBA00022475"/>
    </source>
</evidence>
<feature type="transmembrane region" description="Helical" evidence="7">
    <location>
        <begin position="12"/>
        <end position="33"/>
    </location>
</feature>
<dbReference type="InterPro" id="IPR035906">
    <property type="entry name" value="MetI-like_sf"/>
</dbReference>
<evidence type="ECO:0000256" key="6">
    <source>
        <dbReference type="ARBA" id="ARBA00023136"/>
    </source>
</evidence>
<dbReference type="AlphaFoldDB" id="A0A840IAA6"/>
<feature type="transmembrane region" description="Helical" evidence="7">
    <location>
        <begin position="213"/>
        <end position="243"/>
    </location>
</feature>
<dbReference type="RefSeq" id="WP_183340335.1">
    <property type="nucleotide sequence ID" value="NZ_JACHNU010000001.1"/>
</dbReference>
<evidence type="ECO:0000256" key="4">
    <source>
        <dbReference type="ARBA" id="ARBA00022692"/>
    </source>
</evidence>
<reference evidence="9 10" key="1">
    <citation type="submission" date="2020-08" db="EMBL/GenBank/DDBJ databases">
        <title>Genomic Encyclopedia of Archaeal and Bacterial Type Strains, Phase II (KMG-II): from individual species to whole genera.</title>
        <authorList>
            <person name="Goeker M."/>
        </authorList>
    </citation>
    <scope>NUCLEOTIDE SEQUENCE [LARGE SCALE GENOMIC DNA]</scope>
    <source>
        <strain evidence="9 10">DSM 23288</strain>
    </source>
</reference>
<dbReference type="EMBL" id="JACHNU010000001">
    <property type="protein sequence ID" value="MBB4661839.1"/>
    <property type="molecule type" value="Genomic_DNA"/>
</dbReference>
<dbReference type="SUPFAM" id="SSF161098">
    <property type="entry name" value="MetI-like"/>
    <property type="match status" value="1"/>
</dbReference>
<feature type="domain" description="ABC transmembrane type-1" evidence="8">
    <location>
        <begin position="66"/>
        <end position="252"/>
    </location>
</feature>
<evidence type="ECO:0000313" key="9">
    <source>
        <dbReference type="EMBL" id="MBB4661839.1"/>
    </source>
</evidence>
<dbReference type="InterPro" id="IPR000515">
    <property type="entry name" value="MetI-like"/>
</dbReference>
<keyword evidence="4 7" id="KW-0812">Transmembrane</keyword>
<feature type="transmembrane region" description="Helical" evidence="7">
    <location>
        <begin position="132"/>
        <end position="151"/>
    </location>
</feature>
<keyword evidence="2 7" id="KW-0813">Transport</keyword>
<evidence type="ECO:0000313" key="10">
    <source>
        <dbReference type="Proteomes" id="UP000585272"/>
    </source>
</evidence>
<accession>A0A840IAA6</accession>
<dbReference type="PANTHER" id="PTHR30151:SF41">
    <property type="entry name" value="ABC TRANSPORTER PERMEASE PROTEIN"/>
    <property type="match status" value="1"/>
</dbReference>
<dbReference type="GO" id="GO:0055085">
    <property type="term" value="P:transmembrane transport"/>
    <property type="evidence" value="ECO:0007669"/>
    <property type="project" value="InterPro"/>
</dbReference>
<keyword evidence="5 7" id="KW-1133">Transmembrane helix</keyword>
<evidence type="ECO:0000256" key="7">
    <source>
        <dbReference type="RuleBase" id="RU363032"/>
    </source>
</evidence>
<feature type="transmembrane region" description="Helical" evidence="7">
    <location>
        <begin position="73"/>
        <end position="92"/>
    </location>
</feature>
<comment type="caution">
    <text evidence="9">The sequence shown here is derived from an EMBL/GenBank/DDBJ whole genome shotgun (WGS) entry which is preliminary data.</text>
</comment>
<protein>
    <submittedName>
        <fullName evidence="9">NitT/TauT family transport system permease protein</fullName>
    </submittedName>
</protein>
<sequence>MSLAPGTKGRERLITAAVVVGVLALWYVAALLVQSGDDPLAASKLPYPHGVIEQIVDNRSVLAEAGWTTLKQALIGFAVGAVVGIFSSVVMAQAAWLEAGVIPFILAAQMIPMIALVPIAQNIFKNDDVTRIFIAAFITFFSVSIAVLRGLKSAPPPAYELMSSYNAGRAKTLRYLRLPAAVPMMFTGLRIAAPLSLVGSVLVDLSGAQSGLGYLMLAAITFGSEGAAVLWGAMIVLLALGFLMTQAVVLVERIVAPWQPDLRHGKA</sequence>
<gene>
    <name evidence="9" type="ORF">BDZ31_001412</name>
</gene>
<dbReference type="Gene3D" id="1.10.3720.10">
    <property type="entry name" value="MetI-like"/>
    <property type="match status" value="1"/>
</dbReference>
<dbReference type="GO" id="GO:0005886">
    <property type="term" value="C:plasma membrane"/>
    <property type="evidence" value="ECO:0007669"/>
    <property type="project" value="UniProtKB-SubCell"/>
</dbReference>